<keyword evidence="6 13" id="KW-0812">Transmembrane</keyword>
<evidence type="ECO:0000256" key="6">
    <source>
        <dbReference type="ARBA" id="ARBA00022692"/>
    </source>
</evidence>
<keyword evidence="12 13" id="KW-0472">Membrane</keyword>
<dbReference type="Pfam" id="PF02518">
    <property type="entry name" value="HATPase_c"/>
    <property type="match status" value="1"/>
</dbReference>
<evidence type="ECO:0000259" key="14">
    <source>
        <dbReference type="PROSITE" id="PS50109"/>
    </source>
</evidence>
<comment type="caution">
    <text evidence="15">The sequence shown here is derived from an EMBL/GenBank/DDBJ whole genome shotgun (WGS) entry which is preliminary data.</text>
</comment>
<evidence type="ECO:0000256" key="7">
    <source>
        <dbReference type="ARBA" id="ARBA00022741"/>
    </source>
</evidence>
<evidence type="ECO:0000256" key="1">
    <source>
        <dbReference type="ARBA" id="ARBA00000085"/>
    </source>
</evidence>
<dbReference type="EMBL" id="JBHTCC010000003">
    <property type="protein sequence ID" value="MFC7299585.1"/>
    <property type="molecule type" value="Genomic_DNA"/>
</dbReference>
<evidence type="ECO:0000256" key="11">
    <source>
        <dbReference type="ARBA" id="ARBA00023012"/>
    </source>
</evidence>
<evidence type="ECO:0000313" key="15">
    <source>
        <dbReference type="EMBL" id="MFC7299585.1"/>
    </source>
</evidence>
<dbReference type="SMART" id="SM00388">
    <property type="entry name" value="HisKA"/>
    <property type="match status" value="1"/>
</dbReference>
<dbReference type="InterPro" id="IPR036890">
    <property type="entry name" value="HATPase_C_sf"/>
</dbReference>
<evidence type="ECO:0000256" key="5">
    <source>
        <dbReference type="ARBA" id="ARBA00022679"/>
    </source>
</evidence>
<evidence type="ECO:0000256" key="9">
    <source>
        <dbReference type="ARBA" id="ARBA00022840"/>
    </source>
</evidence>
<feature type="transmembrane region" description="Helical" evidence="13">
    <location>
        <begin position="141"/>
        <end position="160"/>
    </location>
</feature>
<dbReference type="GO" id="GO:0005524">
    <property type="term" value="F:ATP binding"/>
    <property type="evidence" value="ECO:0007669"/>
    <property type="project" value="UniProtKB-KW"/>
</dbReference>
<protein>
    <recommendedName>
        <fullName evidence="3">histidine kinase</fullName>
        <ecNumber evidence="3">2.7.13.3</ecNumber>
    </recommendedName>
</protein>
<reference evidence="16" key="1">
    <citation type="journal article" date="2019" name="Int. J. Syst. Evol. Microbiol.">
        <title>The Global Catalogue of Microorganisms (GCM) 10K type strain sequencing project: providing services to taxonomists for standard genome sequencing and annotation.</title>
        <authorList>
            <consortium name="The Broad Institute Genomics Platform"/>
            <consortium name="The Broad Institute Genome Sequencing Center for Infectious Disease"/>
            <person name="Wu L."/>
            <person name="Ma J."/>
        </authorList>
    </citation>
    <scope>NUCLEOTIDE SEQUENCE [LARGE SCALE GENOMIC DNA]</scope>
    <source>
        <strain evidence="16">CCUG 36956</strain>
    </source>
</reference>
<dbReference type="InterPro" id="IPR036097">
    <property type="entry name" value="HisK_dim/P_sf"/>
</dbReference>
<dbReference type="InterPro" id="IPR004358">
    <property type="entry name" value="Sig_transdc_His_kin-like_C"/>
</dbReference>
<evidence type="ECO:0000256" key="10">
    <source>
        <dbReference type="ARBA" id="ARBA00022989"/>
    </source>
</evidence>
<accession>A0ABW2J997</accession>
<evidence type="ECO:0000313" key="16">
    <source>
        <dbReference type="Proteomes" id="UP001596379"/>
    </source>
</evidence>
<dbReference type="SUPFAM" id="SSF55874">
    <property type="entry name" value="ATPase domain of HSP90 chaperone/DNA topoisomerase II/histidine kinase"/>
    <property type="match status" value="1"/>
</dbReference>
<organism evidence="15 16">
    <name type="scientific">Herminiimonas aquatilis</name>
    <dbReference type="NCBI Taxonomy" id="345342"/>
    <lineage>
        <taxon>Bacteria</taxon>
        <taxon>Pseudomonadati</taxon>
        <taxon>Pseudomonadota</taxon>
        <taxon>Betaproteobacteria</taxon>
        <taxon>Burkholderiales</taxon>
        <taxon>Oxalobacteraceae</taxon>
        <taxon>Herminiimonas</taxon>
    </lineage>
</organism>
<keyword evidence="7" id="KW-0547">Nucleotide-binding</keyword>
<evidence type="ECO:0000256" key="2">
    <source>
        <dbReference type="ARBA" id="ARBA00004141"/>
    </source>
</evidence>
<dbReference type="InterPro" id="IPR003661">
    <property type="entry name" value="HisK_dim/P_dom"/>
</dbReference>
<keyword evidence="9 15" id="KW-0067">ATP-binding</keyword>
<feature type="domain" description="Histidine kinase" evidence="14">
    <location>
        <begin position="221"/>
        <end position="438"/>
    </location>
</feature>
<dbReference type="PANTHER" id="PTHR45436">
    <property type="entry name" value="SENSOR HISTIDINE KINASE YKOH"/>
    <property type="match status" value="1"/>
</dbReference>
<dbReference type="SMART" id="SM00387">
    <property type="entry name" value="HATPase_c"/>
    <property type="match status" value="1"/>
</dbReference>
<keyword evidence="11" id="KW-0902">Two-component regulatory system</keyword>
<evidence type="ECO:0000256" key="4">
    <source>
        <dbReference type="ARBA" id="ARBA00022553"/>
    </source>
</evidence>
<proteinExistence type="predicted"/>
<comment type="subcellular location">
    <subcellularLocation>
        <location evidence="2">Membrane</location>
        <topology evidence="2">Multi-pass membrane protein</topology>
    </subcellularLocation>
</comment>
<dbReference type="PRINTS" id="PR00344">
    <property type="entry name" value="BCTRLSENSOR"/>
</dbReference>
<dbReference type="Gene3D" id="3.30.565.10">
    <property type="entry name" value="Histidine kinase-like ATPase, C-terminal domain"/>
    <property type="match status" value="1"/>
</dbReference>
<dbReference type="Pfam" id="PF00512">
    <property type="entry name" value="HisKA"/>
    <property type="match status" value="1"/>
</dbReference>
<comment type="catalytic activity">
    <reaction evidence="1">
        <text>ATP + protein L-histidine = ADP + protein N-phospho-L-histidine.</text>
        <dbReference type="EC" id="2.7.13.3"/>
    </reaction>
</comment>
<dbReference type="RefSeq" id="WP_382235722.1">
    <property type="nucleotide sequence ID" value="NZ_JBHTCC010000003.1"/>
</dbReference>
<sequence>MRTIRQQLLIYLFGGMVTATIIASIATYIEVRIETNELFDYQLKQIAAALPDEIASGHNLPVDSEADEEVAVQVWNKDGTLLFTSGPTQLVPYSRQIGFVSIAIDGVGWRLYTEDDHGRTIQIAQPRAVRRELATAMATRALIPFIVLIPILAFLIWSVVGKGLRPVQRLADEVASRSPDLLDALSIDDYPPELRPILIALNSLLARLSNTLDVQRAFVADAAHELRTPLAALKLQLQLVEKEGANEKMAIGFSKIHERLNRATHVVQQLLTLALHERLNPLCGLKKINPSNLMIDVVSDQVLQAENKGVDLGVTSRTDVDFSSQYIAGDEDSLRIMLGNLLDNAVRYTPSGGRVDVAFHNEDNVGLITISDNGSGIPPSDRTRVFDRFYRREGTGQMGSGLGLFIAKTIADQHRASIELGDSNLGGLRVVVRFILMKERDINGI</sequence>
<dbReference type="InterPro" id="IPR050428">
    <property type="entry name" value="TCS_sensor_his_kinase"/>
</dbReference>
<feature type="transmembrane region" description="Helical" evidence="13">
    <location>
        <begin position="9"/>
        <end position="29"/>
    </location>
</feature>
<dbReference type="InterPro" id="IPR005467">
    <property type="entry name" value="His_kinase_dom"/>
</dbReference>
<dbReference type="EC" id="2.7.13.3" evidence="3"/>
<name>A0ABW2J997_9BURK</name>
<evidence type="ECO:0000256" key="8">
    <source>
        <dbReference type="ARBA" id="ARBA00022777"/>
    </source>
</evidence>
<evidence type="ECO:0000256" key="3">
    <source>
        <dbReference type="ARBA" id="ARBA00012438"/>
    </source>
</evidence>
<keyword evidence="4" id="KW-0597">Phosphoprotein</keyword>
<dbReference type="Proteomes" id="UP001596379">
    <property type="component" value="Unassembled WGS sequence"/>
</dbReference>
<dbReference type="CDD" id="cd00082">
    <property type="entry name" value="HisKA"/>
    <property type="match status" value="1"/>
</dbReference>
<dbReference type="PROSITE" id="PS50109">
    <property type="entry name" value="HIS_KIN"/>
    <property type="match status" value="1"/>
</dbReference>
<dbReference type="InterPro" id="IPR003594">
    <property type="entry name" value="HATPase_dom"/>
</dbReference>
<dbReference type="SUPFAM" id="SSF47384">
    <property type="entry name" value="Homodimeric domain of signal transducing histidine kinase"/>
    <property type="match status" value="1"/>
</dbReference>
<evidence type="ECO:0000256" key="12">
    <source>
        <dbReference type="ARBA" id="ARBA00023136"/>
    </source>
</evidence>
<dbReference type="Gene3D" id="1.10.287.130">
    <property type="match status" value="1"/>
</dbReference>
<keyword evidence="16" id="KW-1185">Reference proteome</keyword>
<keyword evidence="10 13" id="KW-1133">Transmembrane helix</keyword>
<keyword evidence="8" id="KW-0418">Kinase</keyword>
<dbReference type="PANTHER" id="PTHR45436:SF14">
    <property type="entry name" value="SENSOR PROTEIN QSEC"/>
    <property type="match status" value="1"/>
</dbReference>
<keyword evidence="5" id="KW-0808">Transferase</keyword>
<evidence type="ECO:0000256" key="13">
    <source>
        <dbReference type="SAM" id="Phobius"/>
    </source>
</evidence>
<gene>
    <name evidence="15" type="ORF">ACFQO0_14165</name>
</gene>